<dbReference type="InterPro" id="IPR003752">
    <property type="entry name" value="DiS_bond_form_DsbB/BdbC"/>
</dbReference>
<comment type="caution">
    <text evidence="7">The sequence shown here is derived from an EMBL/GenBank/DDBJ whole genome shotgun (WGS) entry which is preliminary data.</text>
</comment>
<comment type="subcellular location">
    <subcellularLocation>
        <location evidence="1">Cell membrane</location>
        <topology evidence="1">Multi-pass membrane protein</topology>
    </subcellularLocation>
</comment>
<dbReference type="Gene3D" id="1.20.1550.10">
    <property type="entry name" value="DsbB-like"/>
    <property type="match status" value="1"/>
</dbReference>
<dbReference type="EMBL" id="JAMXMC010000003">
    <property type="protein sequence ID" value="MCO5976115.1"/>
    <property type="molecule type" value="Genomic_DNA"/>
</dbReference>
<keyword evidence="3 6" id="KW-0812">Transmembrane</keyword>
<reference evidence="7 8" key="1">
    <citation type="submission" date="2022-06" db="EMBL/GenBank/DDBJ databases">
        <title>Ideonella sp. NS12-5 Genome sequencing and assembly.</title>
        <authorList>
            <person name="Jung Y."/>
        </authorList>
    </citation>
    <scope>NUCLEOTIDE SEQUENCE [LARGE SCALE GENOMIC DNA]</scope>
    <source>
        <strain evidence="7 8">NS12-5</strain>
    </source>
</reference>
<evidence type="ECO:0000313" key="8">
    <source>
        <dbReference type="Proteomes" id="UP001204851"/>
    </source>
</evidence>
<feature type="transmembrane region" description="Helical" evidence="6">
    <location>
        <begin position="139"/>
        <end position="158"/>
    </location>
</feature>
<proteinExistence type="predicted"/>
<keyword evidence="8" id="KW-1185">Reference proteome</keyword>
<evidence type="ECO:0000313" key="7">
    <source>
        <dbReference type="EMBL" id="MCO5976115.1"/>
    </source>
</evidence>
<dbReference type="InterPro" id="IPR050183">
    <property type="entry name" value="DsbB"/>
</dbReference>
<dbReference type="RefSeq" id="WP_252768599.1">
    <property type="nucleotide sequence ID" value="NZ_JAMXMC010000003.1"/>
</dbReference>
<dbReference type="SUPFAM" id="SSF158442">
    <property type="entry name" value="DsbB-like"/>
    <property type="match status" value="1"/>
</dbReference>
<protein>
    <submittedName>
        <fullName evidence="7">Disulfide bond formation protein B</fullName>
    </submittedName>
</protein>
<gene>
    <name evidence="7" type="ORF">M0L44_05165</name>
</gene>
<keyword evidence="5 6" id="KW-0472">Membrane</keyword>
<dbReference type="Pfam" id="PF02600">
    <property type="entry name" value="DsbB"/>
    <property type="match status" value="1"/>
</dbReference>
<feature type="transmembrane region" description="Helical" evidence="6">
    <location>
        <begin position="46"/>
        <end position="64"/>
    </location>
</feature>
<keyword evidence="2" id="KW-1003">Cell membrane</keyword>
<dbReference type="PANTHER" id="PTHR36570">
    <property type="entry name" value="DISULFIDE BOND FORMATION PROTEIN B"/>
    <property type="match status" value="1"/>
</dbReference>
<evidence type="ECO:0000256" key="2">
    <source>
        <dbReference type="ARBA" id="ARBA00022475"/>
    </source>
</evidence>
<sequence>MSFASRVTGSPRLLLVGVAVACVAAVGGALVGQYRFDMLPCPWCTLQRLIFLVLAAVALLAALVPPLRRPLAGLGVLLAACGIGTSLWLHFVASSSASCALTMADRIMQALGLYDAAPDVFAPMASCADAAVNLLGIPFAMWSLALFALCGAACVPALRTRRN</sequence>
<organism evidence="7 8">
    <name type="scientific">Ideonella oryzae</name>
    <dbReference type="NCBI Taxonomy" id="2937441"/>
    <lineage>
        <taxon>Bacteria</taxon>
        <taxon>Pseudomonadati</taxon>
        <taxon>Pseudomonadota</taxon>
        <taxon>Betaproteobacteria</taxon>
        <taxon>Burkholderiales</taxon>
        <taxon>Sphaerotilaceae</taxon>
        <taxon>Ideonella</taxon>
    </lineage>
</organism>
<evidence type="ECO:0000256" key="5">
    <source>
        <dbReference type="ARBA" id="ARBA00023136"/>
    </source>
</evidence>
<dbReference type="Proteomes" id="UP001204851">
    <property type="component" value="Unassembled WGS sequence"/>
</dbReference>
<feature type="transmembrane region" description="Helical" evidence="6">
    <location>
        <begin position="12"/>
        <end position="34"/>
    </location>
</feature>
<keyword evidence="4 6" id="KW-1133">Transmembrane helix</keyword>
<evidence type="ECO:0000256" key="3">
    <source>
        <dbReference type="ARBA" id="ARBA00022692"/>
    </source>
</evidence>
<evidence type="ECO:0000256" key="6">
    <source>
        <dbReference type="SAM" id="Phobius"/>
    </source>
</evidence>
<evidence type="ECO:0000256" key="1">
    <source>
        <dbReference type="ARBA" id="ARBA00004651"/>
    </source>
</evidence>
<dbReference type="InterPro" id="IPR023380">
    <property type="entry name" value="DsbB-like_sf"/>
</dbReference>
<accession>A0ABT1BIS8</accession>
<name>A0ABT1BIS8_9BURK</name>
<evidence type="ECO:0000256" key="4">
    <source>
        <dbReference type="ARBA" id="ARBA00022989"/>
    </source>
</evidence>
<dbReference type="PANTHER" id="PTHR36570:SF3">
    <property type="entry name" value="DISULFIDE BOND FORMATION PROTEIN B"/>
    <property type="match status" value="1"/>
</dbReference>
<feature type="transmembrane region" description="Helical" evidence="6">
    <location>
        <begin position="71"/>
        <end position="93"/>
    </location>
</feature>